<sequence>MRSIDLRCHSTHSSAMRAQARQRMRAPPTSNLAPLAKKRSPHRGRGRQTAPSHRSKIPMLRNANHASPCLPILPTGPFDMPGIDVVLTQCAPPYSPSATWPSSAENTPVHQAVAQFSTQPAFDSDESLSDTRRATILAAARRDPGAASSAGSGTASPRQHSGIRQATKRPNLALVTPAATGDAEDVFSFHGSTSNTSLLNASASVTSFNPPSGDWNSSTPPRRDLTVSTSEELPAEEAVKTPLVEEALSSPSNAGVLSPGKRSPQHINTSASPTPLRGMSQQRISTASARSSSVTPTPTPTRSRPGTREGRGRSPASPLSAGPSPSTASSQAWAPSSNFPPSREVYAAQEPAALARDSDASRFLASSSSQDFAGISASSSMVSYSSSRRDTPMKRPPPSDMTFGDPAMSPVRSVAESMRVAPMLPIEILRGHERKESSSSSGSGTRTPTPSRPSTRGTMTIDTRPRSRPQTPSPTKLKYSLLGDDLPHAMLYTSQTARPPSPARSVDTVGTVDDVDFIVAPNMSADAMHAEYNEEEEDLLERYNPVSSNETWQTRRPVTADPTCTPTTPSPRPRTPTKNYSRPNTARERESPPMFRTTSQGVPTSVSLDSPPLSESGGSPSFNTSMSFGSSMVVIEPLNEAARRRVDEGEVHGLGIGPGELKSVRMTTTS</sequence>
<dbReference type="InParanoid" id="A0A165NCI7"/>
<proteinExistence type="predicted"/>
<accession>A0A165NCI7</accession>
<feature type="compositionally biased region" description="Low complexity" evidence="1">
    <location>
        <begin position="557"/>
        <end position="567"/>
    </location>
</feature>
<feature type="compositionally biased region" description="Basic residues" evidence="1">
    <location>
        <begin position="36"/>
        <end position="46"/>
    </location>
</feature>
<dbReference type="AlphaFoldDB" id="A0A165NCI7"/>
<dbReference type="Proteomes" id="UP000077266">
    <property type="component" value="Unassembled WGS sequence"/>
</dbReference>
<evidence type="ECO:0000313" key="2">
    <source>
        <dbReference type="EMBL" id="KZW00549.1"/>
    </source>
</evidence>
<feature type="compositionally biased region" description="Polar residues" evidence="1">
    <location>
        <begin position="205"/>
        <end position="231"/>
    </location>
</feature>
<feature type="region of interest" description="Disordered" evidence="1">
    <location>
        <begin position="139"/>
        <end position="171"/>
    </location>
</feature>
<feature type="compositionally biased region" description="Low complexity" evidence="1">
    <location>
        <begin position="607"/>
        <end position="621"/>
    </location>
</feature>
<feature type="compositionally biased region" description="Polar residues" evidence="1">
    <location>
        <begin position="545"/>
        <end position="556"/>
    </location>
</feature>
<name>A0A165NCI7_EXIGL</name>
<evidence type="ECO:0000313" key="3">
    <source>
        <dbReference type="Proteomes" id="UP000077266"/>
    </source>
</evidence>
<feature type="compositionally biased region" description="Polar residues" evidence="1">
    <location>
        <begin position="265"/>
        <end position="284"/>
    </location>
</feature>
<organism evidence="2 3">
    <name type="scientific">Exidia glandulosa HHB12029</name>
    <dbReference type="NCBI Taxonomy" id="1314781"/>
    <lineage>
        <taxon>Eukaryota</taxon>
        <taxon>Fungi</taxon>
        <taxon>Dikarya</taxon>
        <taxon>Basidiomycota</taxon>
        <taxon>Agaricomycotina</taxon>
        <taxon>Agaricomycetes</taxon>
        <taxon>Auriculariales</taxon>
        <taxon>Exidiaceae</taxon>
        <taxon>Exidia</taxon>
    </lineage>
</organism>
<feature type="compositionally biased region" description="Low complexity" evidence="1">
    <location>
        <begin position="313"/>
        <end position="332"/>
    </location>
</feature>
<feature type="region of interest" description="Disordered" evidence="1">
    <location>
        <begin position="205"/>
        <end position="478"/>
    </location>
</feature>
<feature type="compositionally biased region" description="Low complexity" evidence="1">
    <location>
        <begin position="361"/>
        <end position="386"/>
    </location>
</feature>
<evidence type="ECO:0000256" key="1">
    <source>
        <dbReference type="SAM" id="MobiDB-lite"/>
    </source>
</evidence>
<feature type="compositionally biased region" description="Low complexity" evidence="1">
    <location>
        <begin position="139"/>
        <end position="158"/>
    </location>
</feature>
<feature type="region of interest" description="Disordered" evidence="1">
    <location>
        <begin position="650"/>
        <end position="670"/>
    </location>
</feature>
<feature type="compositionally biased region" description="Polar residues" evidence="1">
    <location>
        <begin position="596"/>
        <end position="606"/>
    </location>
</feature>
<gene>
    <name evidence="2" type="ORF">EXIGLDRAFT_144638</name>
</gene>
<feature type="region of interest" description="Disordered" evidence="1">
    <location>
        <begin position="534"/>
        <end position="624"/>
    </location>
</feature>
<keyword evidence="3" id="KW-1185">Reference proteome</keyword>
<reference evidence="2 3" key="1">
    <citation type="journal article" date="2016" name="Mol. Biol. Evol.">
        <title>Comparative Genomics of Early-Diverging Mushroom-Forming Fungi Provides Insights into the Origins of Lignocellulose Decay Capabilities.</title>
        <authorList>
            <person name="Nagy L.G."/>
            <person name="Riley R."/>
            <person name="Tritt A."/>
            <person name="Adam C."/>
            <person name="Daum C."/>
            <person name="Floudas D."/>
            <person name="Sun H."/>
            <person name="Yadav J.S."/>
            <person name="Pangilinan J."/>
            <person name="Larsson K.H."/>
            <person name="Matsuura K."/>
            <person name="Barry K."/>
            <person name="Labutti K."/>
            <person name="Kuo R."/>
            <person name="Ohm R.A."/>
            <person name="Bhattacharya S.S."/>
            <person name="Shirouzu T."/>
            <person name="Yoshinaga Y."/>
            <person name="Martin F.M."/>
            <person name="Grigoriev I.V."/>
            <person name="Hibbett D.S."/>
        </authorList>
    </citation>
    <scope>NUCLEOTIDE SEQUENCE [LARGE SCALE GENOMIC DNA]</scope>
    <source>
        <strain evidence="2 3">HHB12029</strain>
    </source>
</reference>
<dbReference type="EMBL" id="KV425900">
    <property type="protein sequence ID" value="KZW00549.1"/>
    <property type="molecule type" value="Genomic_DNA"/>
</dbReference>
<feature type="compositionally biased region" description="Low complexity" evidence="1">
    <location>
        <begin position="438"/>
        <end position="458"/>
    </location>
</feature>
<feature type="region of interest" description="Disordered" evidence="1">
    <location>
        <begin position="1"/>
        <end position="61"/>
    </location>
</feature>
<protein>
    <submittedName>
        <fullName evidence="2">Uncharacterized protein</fullName>
    </submittedName>
</protein>
<feature type="compositionally biased region" description="Low complexity" evidence="1">
    <location>
        <begin position="285"/>
        <end position="304"/>
    </location>
</feature>